<name>A0A9P1CE12_9DINO</name>
<protein>
    <submittedName>
        <fullName evidence="3">Copia protein</fullName>
    </submittedName>
</protein>
<proteinExistence type="predicted"/>
<feature type="compositionally biased region" description="Basic and acidic residues" evidence="1">
    <location>
        <begin position="1"/>
        <end position="25"/>
    </location>
</feature>
<accession>A0A9P1CE12</accession>
<comment type="caution">
    <text evidence="2">The sequence shown here is derived from an EMBL/GenBank/DDBJ whole genome shotgun (WGS) entry which is preliminary data.</text>
</comment>
<dbReference type="EMBL" id="CAMXCT010001365">
    <property type="protein sequence ID" value="CAI3989397.1"/>
    <property type="molecule type" value="Genomic_DNA"/>
</dbReference>
<organism evidence="2">
    <name type="scientific">Cladocopium goreaui</name>
    <dbReference type="NCBI Taxonomy" id="2562237"/>
    <lineage>
        <taxon>Eukaryota</taxon>
        <taxon>Sar</taxon>
        <taxon>Alveolata</taxon>
        <taxon>Dinophyceae</taxon>
        <taxon>Suessiales</taxon>
        <taxon>Symbiodiniaceae</taxon>
        <taxon>Cladocopium</taxon>
    </lineage>
</organism>
<dbReference type="AlphaFoldDB" id="A0A9P1CE12"/>
<dbReference type="EMBL" id="CAMXCT020001365">
    <property type="protein sequence ID" value="CAL1142772.1"/>
    <property type="molecule type" value="Genomic_DNA"/>
</dbReference>
<dbReference type="Proteomes" id="UP001152797">
    <property type="component" value="Unassembled WGS sequence"/>
</dbReference>
<sequence length="532" mass="59296">RIREPPGLERENTDTAFEQTEHAEPAPDDYSPSVAEDVESLKSLPEEGNGVRLPATERIRSPKRQTEDDLSDEDIQETQRQAIGALTDLTQFTACVSAVTVGDTVIPVETNEDTEEIKQEPGLTEPCLMHVDPEFNEDELKEGMMTEMSFMRGFDVFDENPLEHCSQDDIDNAADCRWVMRRETPHKVLLNVEGELKPQTSFNFLGRTLRHNDNSIDITMPTSRVKRNAGRPVSTAGSIAKPNFELSRDLTAPTTESDKALVSEALFVRNLVIEAKLARWQLLLLLALMFTASLLIDCTGWSAVLQVTDLLTVHIESQRQMSAFNAVPDFELTGTLEMQCTSLCNQMITLRNRCEKTALTSTYPHWRPRVMTAGLQTAGLYCLRMALPNDKCNLWSLQLVRSRRTASHWEDFTGPEAPGLTGATLALSMSSTALITGRTVHNADAAETSAIETGHRRLLTFNRQWLDHCLSTDSLDEDFVFTAFPPDLLYSTDDDTTENTQAVVSTGTAKKYKITVDGITESIAVEMEVSEN</sequence>
<keyword evidence="4" id="KW-1185">Reference proteome</keyword>
<evidence type="ECO:0000313" key="2">
    <source>
        <dbReference type="EMBL" id="CAI3989397.1"/>
    </source>
</evidence>
<reference evidence="3 4" key="2">
    <citation type="submission" date="2024-05" db="EMBL/GenBank/DDBJ databases">
        <authorList>
            <person name="Chen Y."/>
            <person name="Shah S."/>
            <person name="Dougan E. K."/>
            <person name="Thang M."/>
            <person name="Chan C."/>
        </authorList>
    </citation>
    <scope>NUCLEOTIDE SEQUENCE [LARGE SCALE GENOMIC DNA]</scope>
</reference>
<evidence type="ECO:0000256" key="1">
    <source>
        <dbReference type="SAM" id="MobiDB-lite"/>
    </source>
</evidence>
<feature type="non-terminal residue" evidence="2">
    <location>
        <position position="1"/>
    </location>
</feature>
<evidence type="ECO:0000313" key="3">
    <source>
        <dbReference type="EMBL" id="CAL4776709.1"/>
    </source>
</evidence>
<feature type="compositionally biased region" description="Basic and acidic residues" evidence="1">
    <location>
        <begin position="55"/>
        <end position="67"/>
    </location>
</feature>
<gene>
    <name evidence="2" type="ORF">C1SCF055_LOCUS16475</name>
</gene>
<dbReference type="EMBL" id="CAMXCT030001365">
    <property type="protein sequence ID" value="CAL4776709.1"/>
    <property type="molecule type" value="Genomic_DNA"/>
</dbReference>
<feature type="region of interest" description="Disordered" evidence="1">
    <location>
        <begin position="1"/>
        <end position="74"/>
    </location>
</feature>
<evidence type="ECO:0000313" key="4">
    <source>
        <dbReference type="Proteomes" id="UP001152797"/>
    </source>
</evidence>
<reference evidence="2" key="1">
    <citation type="submission" date="2022-10" db="EMBL/GenBank/DDBJ databases">
        <authorList>
            <person name="Chen Y."/>
            <person name="Dougan E. K."/>
            <person name="Chan C."/>
            <person name="Rhodes N."/>
            <person name="Thang M."/>
        </authorList>
    </citation>
    <scope>NUCLEOTIDE SEQUENCE</scope>
</reference>